<dbReference type="InterPro" id="IPR006342">
    <property type="entry name" value="FkbM_mtfrase"/>
</dbReference>
<dbReference type="PANTHER" id="PTHR34203">
    <property type="entry name" value="METHYLTRANSFERASE, FKBM FAMILY PROTEIN"/>
    <property type="match status" value="1"/>
</dbReference>
<dbReference type="InterPro" id="IPR029063">
    <property type="entry name" value="SAM-dependent_MTases_sf"/>
</dbReference>
<organism evidence="2 3">
    <name type="scientific">Sulfitobacter faviae</name>
    <dbReference type="NCBI Taxonomy" id="1775881"/>
    <lineage>
        <taxon>Bacteria</taxon>
        <taxon>Pseudomonadati</taxon>
        <taxon>Pseudomonadota</taxon>
        <taxon>Alphaproteobacteria</taxon>
        <taxon>Rhodobacterales</taxon>
        <taxon>Roseobacteraceae</taxon>
        <taxon>Sulfitobacter</taxon>
    </lineage>
</organism>
<dbReference type="Pfam" id="PF05050">
    <property type="entry name" value="Methyltransf_21"/>
    <property type="match status" value="1"/>
</dbReference>
<keyword evidence="2" id="KW-0489">Methyltransferase</keyword>
<evidence type="ECO:0000313" key="2">
    <source>
        <dbReference type="EMBL" id="WCE71618.1"/>
    </source>
</evidence>
<dbReference type="GO" id="GO:0008168">
    <property type="term" value="F:methyltransferase activity"/>
    <property type="evidence" value="ECO:0007669"/>
    <property type="project" value="UniProtKB-KW"/>
</dbReference>
<dbReference type="SUPFAM" id="SSF53335">
    <property type="entry name" value="S-adenosyl-L-methionine-dependent methyltransferases"/>
    <property type="match status" value="1"/>
</dbReference>
<dbReference type="EMBL" id="CP116423">
    <property type="protein sequence ID" value="WCE71618.1"/>
    <property type="molecule type" value="Genomic_DNA"/>
</dbReference>
<proteinExistence type="predicted"/>
<dbReference type="Gene3D" id="3.40.50.150">
    <property type="entry name" value="Vaccinia Virus protein VP39"/>
    <property type="match status" value="1"/>
</dbReference>
<dbReference type="NCBIfam" id="TIGR01444">
    <property type="entry name" value="fkbM_fam"/>
    <property type="match status" value="1"/>
</dbReference>
<feature type="domain" description="Methyltransferase FkbM" evidence="1">
    <location>
        <begin position="62"/>
        <end position="204"/>
    </location>
</feature>
<evidence type="ECO:0000259" key="1">
    <source>
        <dbReference type="Pfam" id="PF05050"/>
    </source>
</evidence>
<dbReference type="AlphaFoldDB" id="A0AAX3LSF3"/>
<name>A0AAX3LSF3_9RHOB</name>
<dbReference type="Proteomes" id="UP001210770">
    <property type="component" value="Chromosome"/>
</dbReference>
<protein>
    <submittedName>
        <fullName evidence="2">FkbM family methyltransferase</fullName>
    </submittedName>
</protein>
<gene>
    <name evidence="2" type="ORF">PL336_07240</name>
</gene>
<dbReference type="RefSeq" id="WP_271689770.1">
    <property type="nucleotide sequence ID" value="NZ_CP116423.1"/>
</dbReference>
<accession>A0AAX3LSF3</accession>
<dbReference type="PANTHER" id="PTHR34203:SF15">
    <property type="entry name" value="SLL1173 PROTEIN"/>
    <property type="match status" value="1"/>
</dbReference>
<dbReference type="GO" id="GO:0032259">
    <property type="term" value="P:methylation"/>
    <property type="evidence" value="ECO:0007669"/>
    <property type="project" value="UniProtKB-KW"/>
</dbReference>
<dbReference type="InterPro" id="IPR052514">
    <property type="entry name" value="SAM-dependent_MTase"/>
</dbReference>
<sequence length="267" mass="30278">MNNIISRIVGQQIVTRRIHNFDFSFDLFDPYWNLLLAKNFIYEPEVEAFLRHQLDQNPIFIDCGANYGFWTLFALDHLDDGDCISIEASPKTFEQLKRNVELNDRHPRLINRAISSSHDDILSFETSGRNHAGASISGMKKFKNARSTDVRTTDLRNILSDLPTNRPFLIKLDVEGAEIDAVKGLGNLVYDLHITIVYEEVDKFCEVTTFLQSLTDQRWRIWNIAPDGSLVEIDHQSAREIASRASGPTNFVATNFAATSQESAPAT</sequence>
<reference evidence="2" key="1">
    <citation type="submission" date="2023-01" db="EMBL/GenBank/DDBJ databases">
        <title>Comparative genomic analysis of cold water coral derived Sulfitobacter faviae: insights into their metabolism and habitat adaptation.</title>
        <authorList>
            <person name="Guo Y."/>
            <person name="Lin S."/>
            <person name="Huang Z."/>
            <person name="Tang K."/>
            <person name="Wang X."/>
        </authorList>
    </citation>
    <scope>NUCLEOTIDE SEQUENCE</scope>
    <source>
        <strain evidence="2">SCSIO W_1865</strain>
    </source>
</reference>
<evidence type="ECO:0000313" key="3">
    <source>
        <dbReference type="Proteomes" id="UP001210770"/>
    </source>
</evidence>
<keyword evidence="2" id="KW-0808">Transferase</keyword>